<evidence type="ECO:0000256" key="1">
    <source>
        <dbReference type="SAM" id="MobiDB-lite"/>
    </source>
</evidence>
<evidence type="ECO:0000313" key="2">
    <source>
        <dbReference type="EMBL" id="VDN51302.1"/>
    </source>
</evidence>
<dbReference type="Proteomes" id="UP000274756">
    <property type="component" value="Unassembled WGS sequence"/>
</dbReference>
<dbReference type="InterPro" id="IPR035979">
    <property type="entry name" value="RBD_domain_sf"/>
</dbReference>
<dbReference type="WBParaSite" id="DME_0000663101-mRNA-1">
    <property type="protein sequence ID" value="DME_0000663101-mRNA-1"/>
    <property type="gene ID" value="DME_0000663101"/>
</dbReference>
<name>A0A0N4UGK6_DRAME</name>
<dbReference type="AlphaFoldDB" id="A0A0N4UGK6"/>
<feature type="region of interest" description="Disordered" evidence="1">
    <location>
        <begin position="1"/>
        <end position="23"/>
    </location>
</feature>
<dbReference type="EMBL" id="UYYG01000017">
    <property type="protein sequence ID" value="VDN51302.1"/>
    <property type="molecule type" value="Genomic_DNA"/>
</dbReference>
<gene>
    <name evidence="2" type="ORF">DME_LOCUS1275</name>
</gene>
<accession>A0A0N4UGK6</accession>
<evidence type="ECO:0000313" key="4">
    <source>
        <dbReference type="Proteomes" id="UP000274756"/>
    </source>
</evidence>
<protein>
    <submittedName>
        <fullName evidence="5">RRM domain-containing protein</fullName>
    </submittedName>
</protein>
<dbReference type="STRING" id="318479.A0A0N4UGK6"/>
<evidence type="ECO:0000313" key="5">
    <source>
        <dbReference type="WBParaSite" id="DME_0000663101-mRNA-1"/>
    </source>
</evidence>
<sequence>MASNPGESAEKSQNKEIAKHATESTNSTISSVYYAPEIRMRHPESKADSKMLIIENCLFSDLLNPWIYSVMSLADHFTTEFRNPADKTRLALGRIKLYFLYYESMFDCIINYLKRIRISRQPKLIIVVASSKFISSRNRELLEPTECVEPYSSMCCLIMRRISSGTTEDQLRNAFADRKIESITFELNEKNEKRANIIFTSADEAVHAHFAQNNMDFKLFSVSNCRPTLNFNYEYEFDEKTEKLARLEKKKSTVIAMGQKLGKKIDESNIARGDEKQSVPVLKRKNADEEKLEETKKAKQKQQKSAQKNANIFSKRSHRTSPPSKPYNNQYMINPWIHAFPSFTGPPRPLMSDSLIDIRNNVTAASIPSLMSPYLSSALDDSYSNYSPSSLNCGHLRRSAVPKKLVDVRDFHRTPLENFRSHIPSSMENFNSSKVPQVDSGLPSLLSIGNCKRPMRLSEFP</sequence>
<reference evidence="5" key="1">
    <citation type="submission" date="2017-02" db="UniProtKB">
        <authorList>
            <consortium name="WormBaseParasite"/>
        </authorList>
    </citation>
    <scope>IDENTIFICATION</scope>
</reference>
<dbReference type="GO" id="GO:0003676">
    <property type="term" value="F:nucleic acid binding"/>
    <property type="evidence" value="ECO:0007669"/>
    <property type="project" value="InterPro"/>
</dbReference>
<evidence type="ECO:0000313" key="3">
    <source>
        <dbReference type="Proteomes" id="UP000038040"/>
    </source>
</evidence>
<feature type="compositionally biased region" description="Basic and acidic residues" evidence="1">
    <location>
        <begin position="285"/>
        <end position="297"/>
    </location>
</feature>
<feature type="compositionally biased region" description="Basic and acidic residues" evidence="1">
    <location>
        <begin position="8"/>
        <end position="22"/>
    </location>
</feature>
<proteinExistence type="predicted"/>
<dbReference type="CDD" id="cd00590">
    <property type="entry name" value="RRM_SF"/>
    <property type="match status" value="1"/>
</dbReference>
<reference evidence="2 4" key="2">
    <citation type="submission" date="2018-11" db="EMBL/GenBank/DDBJ databases">
        <authorList>
            <consortium name="Pathogen Informatics"/>
        </authorList>
    </citation>
    <scope>NUCLEOTIDE SEQUENCE [LARGE SCALE GENOMIC DNA]</scope>
</reference>
<organism evidence="3 5">
    <name type="scientific">Dracunculus medinensis</name>
    <name type="common">Guinea worm</name>
    <dbReference type="NCBI Taxonomy" id="318479"/>
    <lineage>
        <taxon>Eukaryota</taxon>
        <taxon>Metazoa</taxon>
        <taxon>Ecdysozoa</taxon>
        <taxon>Nematoda</taxon>
        <taxon>Chromadorea</taxon>
        <taxon>Rhabditida</taxon>
        <taxon>Spirurina</taxon>
        <taxon>Dracunculoidea</taxon>
        <taxon>Dracunculidae</taxon>
        <taxon>Dracunculus</taxon>
    </lineage>
</organism>
<dbReference type="Proteomes" id="UP000038040">
    <property type="component" value="Unplaced"/>
</dbReference>
<feature type="region of interest" description="Disordered" evidence="1">
    <location>
        <begin position="275"/>
        <end position="327"/>
    </location>
</feature>
<keyword evidence="4" id="KW-1185">Reference proteome</keyword>
<dbReference type="SUPFAM" id="SSF54928">
    <property type="entry name" value="RNA-binding domain, RBD"/>
    <property type="match status" value="1"/>
</dbReference>